<dbReference type="PANTHER" id="PTHR43668:SF2">
    <property type="entry name" value="ALLANTOINASE"/>
    <property type="match status" value="1"/>
</dbReference>
<evidence type="ECO:0000256" key="2">
    <source>
        <dbReference type="ARBA" id="ARBA00004968"/>
    </source>
</evidence>
<evidence type="ECO:0000256" key="1">
    <source>
        <dbReference type="ARBA" id="ARBA00001947"/>
    </source>
</evidence>
<sequence>MNTVIRTRRAVVGDQERSCAVHIRDGRITAIDEYDSASPPGVREVLLADDEVLLPGLVDTHVHVNEPGRTEWEGFASATRAAAAGGVTTLIDMPLNSIPSTTDVEALEVKRKVAAEKVTIDVGFWGGAVPGNLDELEALWDAGVFGFKCFLAYSGLDEYPPLDRQQMLDAMRVVAGFGGLLIVHAEDGPTLDAQTQPAGKKYDDFLDSRPPEAESRAVAQVIEGARETGCRVHILHLSDAGSLPLLAAAKADGVPITAETCPHYLSLFSEEILDGSTHFKCCPPIREARNRESLWRALSDGTLDCVVSDHSPCTPELKKFVSGDFGAAWGGISSLQLGLSIVWSEARRRGHTLVDVCRWMAGGTAKLVGLEDRGVIAVGSIADLCVFAPDAAFVVFPERLHHRNAVTPYAERALAGVIRQTWLAGEPLTLTLDPTRDPAPRGAVLTRKDYL</sequence>
<comment type="subunit">
    <text evidence="4">Homotetramer.</text>
</comment>
<dbReference type="Pfam" id="PF01979">
    <property type="entry name" value="Amidohydro_1"/>
    <property type="match status" value="1"/>
</dbReference>
<evidence type="ECO:0000256" key="3">
    <source>
        <dbReference type="ARBA" id="ARBA00010368"/>
    </source>
</evidence>
<dbReference type="InterPro" id="IPR006680">
    <property type="entry name" value="Amidohydro-rel"/>
</dbReference>
<evidence type="ECO:0000256" key="4">
    <source>
        <dbReference type="ARBA" id="ARBA00011881"/>
    </source>
</evidence>
<dbReference type="SUPFAM" id="SSF51556">
    <property type="entry name" value="Metallo-dependent hydrolases"/>
    <property type="match status" value="1"/>
</dbReference>
<comment type="similarity">
    <text evidence="3">Belongs to the metallo-dependent hydrolases superfamily. Allantoinase family.</text>
</comment>
<keyword evidence="8" id="KW-0862">Zinc</keyword>
<dbReference type="InterPro" id="IPR011059">
    <property type="entry name" value="Metal-dep_hydrolase_composite"/>
</dbReference>
<dbReference type="SUPFAM" id="SSF51338">
    <property type="entry name" value="Composite domain of metallo-dependent hydrolases"/>
    <property type="match status" value="1"/>
</dbReference>
<dbReference type="Proteomes" id="UP001336020">
    <property type="component" value="Unassembled WGS sequence"/>
</dbReference>
<dbReference type="PANTHER" id="PTHR43668">
    <property type="entry name" value="ALLANTOINASE"/>
    <property type="match status" value="1"/>
</dbReference>
<dbReference type="Gene3D" id="3.20.20.140">
    <property type="entry name" value="Metal-dependent hydrolases"/>
    <property type="match status" value="1"/>
</dbReference>
<evidence type="ECO:0000259" key="9">
    <source>
        <dbReference type="Pfam" id="PF01979"/>
    </source>
</evidence>
<dbReference type="EMBL" id="JAUTXY010000016">
    <property type="protein sequence ID" value="MEE2061056.1"/>
    <property type="molecule type" value="Genomic_DNA"/>
</dbReference>
<gene>
    <name evidence="10" type="primary">allB</name>
    <name evidence="10" type="ORF">Q7514_26375</name>
</gene>
<dbReference type="InterPro" id="IPR017593">
    <property type="entry name" value="Allantoinase"/>
</dbReference>
<dbReference type="GO" id="GO:0004038">
    <property type="term" value="F:allantoinase activity"/>
    <property type="evidence" value="ECO:0007669"/>
    <property type="project" value="UniProtKB-EC"/>
</dbReference>
<dbReference type="NCBIfam" id="TIGR03178">
    <property type="entry name" value="allantoinase"/>
    <property type="match status" value="1"/>
</dbReference>
<comment type="pathway">
    <text evidence="2">Nitrogen metabolism; (S)-allantoin degradation; allantoate from (S)-allantoin: step 1/1.</text>
</comment>
<dbReference type="RefSeq" id="WP_330136238.1">
    <property type="nucleotide sequence ID" value="NZ_JAUTXY010000016.1"/>
</dbReference>
<accession>A0ABU7LHL0</accession>
<dbReference type="InterPro" id="IPR050138">
    <property type="entry name" value="DHOase/Allantoinase_Hydrolase"/>
</dbReference>
<dbReference type="EC" id="3.5.2.5" evidence="5"/>
<evidence type="ECO:0000256" key="8">
    <source>
        <dbReference type="ARBA" id="ARBA00022833"/>
    </source>
</evidence>
<organism evidence="10 11">
    <name type="scientific">Rhodococcus artemisiae</name>
    <dbReference type="NCBI Taxonomy" id="714159"/>
    <lineage>
        <taxon>Bacteria</taxon>
        <taxon>Bacillati</taxon>
        <taxon>Actinomycetota</taxon>
        <taxon>Actinomycetes</taxon>
        <taxon>Mycobacteriales</taxon>
        <taxon>Nocardiaceae</taxon>
        <taxon>Rhodococcus</taxon>
    </lineage>
</organism>
<evidence type="ECO:0000256" key="6">
    <source>
        <dbReference type="ARBA" id="ARBA00022723"/>
    </source>
</evidence>
<evidence type="ECO:0000313" key="11">
    <source>
        <dbReference type="Proteomes" id="UP001336020"/>
    </source>
</evidence>
<keyword evidence="6" id="KW-0479">Metal-binding</keyword>
<comment type="caution">
    <text evidence="10">The sequence shown here is derived from an EMBL/GenBank/DDBJ whole genome shotgun (WGS) entry which is preliminary data.</text>
</comment>
<protein>
    <recommendedName>
        <fullName evidence="5">allantoinase</fullName>
        <ecNumber evidence="5">3.5.2.5</ecNumber>
    </recommendedName>
</protein>
<proteinExistence type="inferred from homology"/>
<comment type="cofactor">
    <cofactor evidence="1">
        <name>Zn(2+)</name>
        <dbReference type="ChEBI" id="CHEBI:29105"/>
    </cofactor>
</comment>
<name>A0ABU7LHL0_9NOCA</name>
<keyword evidence="11" id="KW-1185">Reference proteome</keyword>
<evidence type="ECO:0000256" key="7">
    <source>
        <dbReference type="ARBA" id="ARBA00022801"/>
    </source>
</evidence>
<dbReference type="InterPro" id="IPR032466">
    <property type="entry name" value="Metal_Hydrolase"/>
</dbReference>
<evidence type="ECO:0000256" key="5">
    <source>
        <dbReference type="ARBA" id="ARBA00012863"/>
    </source>
</evidence>
<reference evidence="10 11" key="1">
    <citation type="submission" date="2023-07" db="EMBL/GenBank/DDBJ databases">
        <authorList>
            <person name="Girao M."/>
            <person name="Carvalho M.F."/>
        </authorList>
    </citation>
    <scope>NUCLEOTIDE SEQUENCE [LARGE SCALE GENOMIC DNA]</scope>
    <source>
        <strain evidence="10 11">YIM65754</strain>
    </source>
</reference>
<feature type="domain" description="Amidohydrolase-related" evidence="9">
    <location>
        <begin position="52"/>
        <end position="426"/>
    </location>
</feature>
<keyword evidence="7 10" id="KW-0378">Hydrolase</keyword>
<evidence type="ECO:0000313" key="10">
    <source>
        <dbReference type="EMBL" id="MEE2061056.1"/>
    </source>
</evidence>